<dbReference type="GO" id="GO:0055113">
    <property type="term" value="P:epiboly involved in gastrulation with mouth forming second"/>
    <property type="evidence" value="ECO:0007669"/>
    <property type="project" value="UniProtKB-ARBA"/>
</dbReference>
<evidence type="ECO:0000313" key="20">
    <source>
        <dbReference type="Ensembl" id="ENSOKIP00005014102.1"/>
    </source>
</evidence>
<name>A0A8C7DIS7_ONCKI</name>
<dbReference type="PANTHER" id="PTHR24025:SF1">
    <property type="entry name" value="DESMOGLEIN-2"/>
    <property type="match status" value="1"/>
</dbReference>
<dbReference type="Gene3D" id="2.60.40.60">
    <property type="entry name" value="Cadherins"/>
    <property type="match status" value="5"/>
</dbReference>
<comment type="function">
    <text evidence="17">A component of desmosome cell-cell junctions which are required for positive regulation of cellular adhesion. Involved in the interaction of plaque proteins and intermediate filaments mediating cell-cell adhesion.</text>
</comment>
<dbReference type="SMART" id="SM00112">
    <property type="entry name" value="CA"/>
    <property type="match status" value="4"/>
</dbReference>
<dbReference type="InterPro" id="IPR002126">
    <property type="entry name" value="Cadherin-like_dom"/>
</dbReference>
<protein>
    <submittedName>
        <fullName evidence="20">Desmoglein-2</fullName>
    </submittedName>
</protein>
<keyword evidence="9 15" id="KW-0106">Calcium</keyword>
<dbReference type="InterPro" id="IPR000233">
    <property type="entry name" value="Cadherin_Y-type_LIR"/>
</dbReference>
<evidence type="ECO:0000256" key="6">
    <source>
        <dbReference type="ARBA" id="ARBA00022723"/>
    </source>
</evidence>
<dbReference type="GO" id="GO:0005886">
    <property type="term" value="C:plasma membrane"/>
    <property type="evidence" value="ECO:0007669"/>
    <property type="project" value="UniProtKB-SubCell"/>
</dbReference>
<evidence type="ECO:0000256" key="3">
    <source>
        <dbReference type="ARBA" id="ARBA00022475"/>
    </source>
</evidence>
<feature type="domain" description="Cadherin" evidence="19">
    <location>
        <begin position="68"/>
        <end position="155"/>
    </location>
</feature>
<dbReference type="GO" id="GO:0045216">
    <property type="term" value="P:cell-cell junction organization"/>
    <property type="evidence" value="ECO:0007669"/>
    <property type="project" value="UniProtKB-ARBA"/>
</dbReference>
<evidence type="ECO:0000256" key="12">
    <source>
        <dbReference type="ARBA" id="ARBA00022989"/>
    </source>
</evidence>
<keyword evidence="6" id="KW-0479">Metal-binding</keyword>
<dbReference type="GO" id="GO:0007156">
    <property type="term" value="P:homophilic cell adhesion via plasma membrane adhesion molecules"/>
    <property type="evidence" value="ECO:0007669"/>
    <property type="project" value="InterPro"/>
</dbReference>
<dbReference type="Pfam" id="PF00028">
    <property type="entry name" value="Cadherin"/>
    <property type="match status" value="4"/>
</dbReference>
<dbReference type="SUPFAM" id="SSF49313">
    <property type="entry name" value="Cadherin-like"/>
    <property type="match status" value="5"/>
</dbReference>
<evidence type="ECO:0000256" key="13">
    <source>
        <dbReference type="ARBA" id="ARBA00023136"/>
    </source>
</evidence>
<feature type="compositionally biased region" description="Basic and acidic residues" evidence="18">
    <location>
        <begin position="1178"/>
        <end position="1189"/>
    </location>
</feature>
<dbReference type="CDD" id="cd11304">
    <property type="entry name" value="Cadherin_repeat"/>
    <property type="match status" value="4"/>
</dbReference>
<keyword evidence="3" id="KW-1003">Cell membrane</keyword>
<dbReference type="FunFam" id="2.60.40.60:FF:000083">
    <property type="entry name" value="Desmoglein 1"/>
    <property type="match status" value="1"/>
</dbReference>
<keyword evidence="7" id="KW-0732">Signal</keyword>
<keyword evidence="10 16" id="KW-0130">Cell adhesion</keyword>
<keyword evidence="5 16" id="KW-0812">Transmembrane</keyword>
<evidence type="ECO:0000256" key="10">
    <source>
        <dbReference type="ARBA" id="ARBA00022889"/>
    </source>
</evidence>
<keyword evidence="11" id="KW-0965">Cell junction</keyword>
<evidence type="ECO:0000256" key="15">
    <source>
        <dbReference type="PROSITE-ProRule" id="PRU00043"/>
    </source>
</evidence>
<dbReference type="PROSITE" id="PS50268">
    <property type="entry name" value="CADHERIN_2"/>
    <property type="match status" value="4"/>
</dbReference>
<dbReference type="InterPro" id="IPR027397">
    <property type="entry name" value="Catenin-bd_sf"/>
</dbReference>
<gene>
    <name evidence="20" type="primary">LOC109871897</name>
    <name evidence="20" type="synonym">DSG2</name>
</gene>
<dbReference type="FunFam" id="2.60.40.60:FF:000031">
    <property type="entry name" value="Cadherin 3"/>
    <property type="match status" value="1"/>
</dbReference>
<dbReference type="FunFam" id="4.10.900.10:FF:000003">
    <property type="entry name" value="Desmoglein 1"/>
    <property type="match status" value="1"/>
</dbReference>
<dbReference type="AlphaFoldDB" id="A0A8C7DIS7"/>
<dbReference type="PRINTS" id="PR01818">
    <property type="entry name" value="DESMOCADHERN"/>
</dbReference>
<feature type="region of interest" description="Disordered" evidence="18">
    <location>
        <begin position="1162"/>
        <end position="1195"/>
    </location>
</feature>
<dbReference type="GeneTree" id="ENSGT01030000234624"/>
<keyword evidence="21" id="KW-1185">Reference proteome</keyword>
<dbReference type="InterPro" id="IPR020894">
    <property type="entry name" value="Cadherin_CS"/>
</dbReference>
<accession>A0A8C7DIS7</accession>
<evidence type="ECO:0000259" key="19">
    <source>
        <dbReference type="PROSITE" id="PS50268"/>
    </source>
</evidence>
<evidence type="ECO:0000256" key="2">
    <source>
        <dbReference type="ARBA" id="ARBA00004568"/>
    </source>
</evidence>
<dbReference type="InterPro" id="IPR015919">
    <property type="entry name" value="Cadherin-like_sf"/>
</dbReference>
<keyword evidence="8" id="KW-0677">Repeat</keyword>
<feature type="domain" description="Cadherin" evidence="19">
    <location>
        <begin position="266"/>
        <end position="396"/>
    </location>
</feature>
<evidence type="ECO:0000256" key="14">
    <source>
        <dbReference type="ARBA" id="ARBA00023180"/>
    </source>
</evidence>
<evidence type="ECO:0000256" key="16">
    <source>
        <dbReference type="RuleBase" id="RU003318"/>
    </source>
</evidence>
<proteinExistence type="predicted"/>
<dbReference type="Gene3D" id="4.10.900.10">
    <property type="entry name" value="TCF3-CBD (Catenin binding domain)"/>
    <property type="match status" value="1"/>
</dbReference>
<evidence type="ECO:0000256" key="18">
    <source>
        <dbReference type="SAM" id="MobiDB-lite"/>
    </source>
</evidence>
<dbReference type="InterPro" id="IPR009122">
    <property type="entry name" value="Desmosomal_cadherin"/>
</dbReference>
<dbReference type="FunFam" id="2.60.40.60:FF:000074">
    <property type="entry name" value="Desmoglein 4"/>
    <property type="match status" value="1"/>
</dbReference>
<dbReference type="PANTHER" id="PTHR24025">
    <property type="entry name" value="DESMOGLEIN FAMILY MEMBER"/>
    <property type="match status" value="1"/>
</dbReference>
<evidence type="ECO:0000256" key="11">
    <source>
        <dbReference type="ARBA" id="ARBA00022949"/>
    </source>
</evidence>
<dbReference type="Pfam" id="PF01049">
    <property type="entry name" value="CADH_Y-type_LIR"/>
    <property type="match status" value="1"/>
</dbReference>
<reference evidence="20" key="1">
    <citation type="submission" date="2025-08" db="UniProtKB">
        <authorList>
            <consortium name="Ensembl"/>
        </authorList>
    </citation>
    <scope>IDENTIFICATION</scope>
</reference>
<comment type="subcellular location">
    <subcellularLocation>
        <location evidence="2">Cell junction</location>
        <location evidence="2">Desmosome</location>
    </subcellularLocation>
    <subcellularLocation>
        <location evidence="1 16">Cell membrane</location>
        <topology evidence="1 16">Single-pass type I membrane protein</topology>
    </subcellularLocation>
</comment>
<feature type="domain" description="Cadherin" evidence="19">
    <location>
        <begin position="162"/>
        <end position="265"/>
    </location>
</feature>
<dbReference type="FunFam" id="2.60.40.60:FF:000011">
    <property type="entry name" value="Cadherin 1"/>
    <property type="match status" value="1"/>
</dbReference>
<evidence type="ECO:0000256" key="4">
    <source>
        <dbReference type="ARBA" id="ARBA00022685"/>
    </source>
</evidence>
<keyword evidence="12" id="KW-1133">Transmembrane helix</keyword>
<evidence type="ECO:0000256" key="7">
    <source>
        <dbReference type="ARBA" id="ARBA00022729"/>
    </source>
</evidence>
<keyword evidence="14" id="KW-0325">Glycoprotein</keyword>
<evidence type="ECO:0000256" key="5">
    <source>
        <dbReference type="ARBA" id="ARBA00022692"/>
    </source>
</evidence>
<dbReference type="Proteomes" id="UP000694557">
    <property type="component" value="Unassembled WGS sequence"/>
</dbReference>
<evidence type="ECO:0000256" key="9">
    <source>
        <dbReference type="ARBA" id="ARBA00022837"/>
    </source>
</evidence>
<feature type="domain" description="Cadherin" evidence="19">
    <location>
        <begin position="397"/>
        <end position="508"/>
    </location>
</feature>
<evidence type="ECO:0000256" key="1">
    <source>
        <dbReference type="ARBA" id="ARBA00004251"/>
    </source>
</evidence>
<dbReference type="InterPro" id="IPR050971">
    <property type="entry name" value="Cadherin-domain_protein"/>
</dbReference>
<organism evidence="20 21">
    <name type="scientific">Oncorhynchus kisutch</name>
    <name type="common">Coho salmon</name>
    <name type="synonym">Salmo kisutch</name>
    <dbReference type="NCBI Taxonomy" id="8019"/>
    <lineage>
        <taxon>Eukaryota</taxon>
        <taxon>Metazoa</taxon>
        <taxon>Chordata</taxon>
        <taxon>Craniata</taxon>
        <taxon>Vertebrata</taxon>
        <taxon>Euteleostomi</taxon>
        <taxon>Actinopterygii</taxon>
        <taxon>Neopterygii</taxon>
        <taxon>Teleostei</taxon>
        <taxon>Protacanthopterygii</taxon>
        <taxon>Salmoniformes</taxon>
        <taxon>Salmonidae</taxon>
        <taxon>Salmoninae</taxon>
        <taxon>Oncorhynchus</taxon>
    </lineage>
</organism>
<dbReference type="GO" id="GO:0005509">
    <property type="term" value="F:calcium ion binding"/>
    <property type="evidence" value="ECO:0007669"/>
    <property type="project" value="UniProtKB-UniRule"/>
</dbReference>
<dbReference type="PRINTS" id="PR00205">
    <property type="entry name" value="CADHERIN"/>
</dbReference>
<keyword evidence="4" id="KW-0165">Cleavage on pair of basic residues</keyword>
<sequence>MPLKPVPCQTRCGEASRVLLRLEREPYQFICVVAVESGGLNLRRQKREWIIPPKTLKENVDYRNWEYISKIRSDEQYNSRVTYSLTGIGADQNPTNVFTVNPDKGLVRINVILDREKIASYHLLGVAMYNNGSRAEKDIELNIFVEDQNDCPPVFVFGQSGSVNESSAAETVVMKVTATDADEVNTLHSQIYYSIVEKSASDKMFAINYQTGEILVRRTTLDRETQDTYTLTVKGSDMNGAFGGNTGTAEVVIKILDINDNIPTLEKESYEGSVEENTVGVEVLRIKAIDLDLMYTENWLSVFTIITGNEAGYFNITTDAKTNEGIIWITKALDYEELKVLNLAIRVSNKAEYYFGSSSTSGSIGGGGVVGNAITGGGKTYPIKINVINQKEGPKFKPAVKVVTISEGSSLVTINKVITTYTAIDRDTLQIATNVRYAKIYDEDHWLMIDEKTAEIKLNKLPDRESKYLVNGTYYAKIIAITTDLPSKTATGTIAIQVEDFNDHCPTLTATTTTMCLGDTAVYVMAVDGDAFPNGAPFKFRVIQDDSKQKWMVEHLNATTAILRDHAHMWPGHYKVAVEIRDQQGKACADIQVLNVVVCTCDQVNKVCIERRTGTDITLGAPAILLLLLGLLLLLLVPLLLLFCLCGGAAAIGDFKLIPFDTKEHLIAYHTEGQGEDKEVPLLKVPVEVEHGRIKTVNVGKYGGNAGFIGRVGEIGGAAGGVSGDGFTSSSMFTGAHQQYRGFHQPSGRLEVDYGMGGGIMTEHHEHSMFSRLPAGAYDGMALSEEVLEEYYSAKANHTAQIDQQRDALLIYDYEGQGSPVGSVGCCSLLGADDDLDFLNDLGHKFKTLAQICQGSIAMEAETVNVSVSPTHPRPTTSIHTEVSRNTALNVNTLNTSVTTSTTSVPLQESLITRDQGSVTIPRSHIQENVVIPRQTVLIQQPTMYYAASPTMYMVEPQPQLLLVEQRGGGGYVHAQQAVGHVGVGTGQGMVQTGGLHGSQGMLLVEKQMGVGGGGGGHGHVVMGGGQFLQGAGQTITGEGHIITETSQTITQGGQILQGVGQTMIGGGHLSPGGSFSQGSRKVLVVESGSGPASAVGGSAGLWAPQVTLQRGQGSSSTFSSGGHSVEVIGQRGASTLTSSSLCGSMGSNQASAAAVTVTTTPMPTAAPRSRSHTAVVQEKKSSVTEKYTETSTIA</sequence>
<dbReference type="FunFam" id="2.60.40.60:FF:000068">
    <property type="entry name" value="Desmoglein 1"/>
    <property type="match status" value="1"/>
</dbReference>
<evidence type="ECO:0000313" key="21">
    <source>
        <dbReference type="Proteomes" id="UP000694557"/>
    </source>
</evidence>
<dbReference type="PROSITE" id="PS00232">
    <property type="entry name" value="CADHERIN_1"/>
    <property type="match status" value="2"/>
</dbReference>
<dbReference type="GO" id="GO:0030057">
    <property type="term" value="C:desmosome"/>
    <property type="evidence" value="ECO:0007669"/>
    <property type="project" value="UniProtKB-SubCell"/>
</dbReference>
<keyword evidence="13" id="KW-0472">Membrane</keyword>
<reference evidence="20" key="2">
    <citation type="submission" date="2025-09" db="UniProtKB">
        <authorList>
            <consortium name="Ensembl"/>
        </authorList>
    </citation>
    <scope>IDENTIFICATION</scope>
</reference>
<evidence type="ECO:0000256" key="17">
    <source>
        <dbReference type="RuleBase" id="RU004358"/>
    </source>
</evidence>
<dbReference type="Ensembl" id="ENSOKIT00005015017.1">
    <property type="protein sequence ID" value="ENSOKIP00005014102.1"/>
    <property type="gene ID" value="ENSOKIG00005006373.1"/>
</dbReference>
<evidence type="ECO:0000256" key="8">
    <source>
        <dbReference type="ARBA" id="ARBA00022737"/>
    </source>
</evidence>